<dbReference type="InterPro" id="IPR056133">
    <property type="entry name" value="DUF7716"/>
</dbReference>
<organism evidence="2 3">
    <name type="scientific">Pseudomonas coronafaciens pv. coronafaciens</name>
    <dbReference type="NCBI Taxonomy" id="235275"/>
    <lineage>
        <taxon>Bacteria</taxon>
        <taxon>Pseudomonadati</taxon>
        <taxon>Pseudomonadota</taxon>
        <taxon>Gammaproteobacteria</taxon>
        <taxon>Pseudomonadales</taxon>
        <taxon>Pseudomonadaceae</taxon>
        <taxon>Pseudomonas</taxon>
        <taxon>Pseudomonas coronafaciens</taxon>
    </lineage>
</organism>
<evidence type="ECO:0000313" key="2">
    <source>
        <dbReference type="EMBL" id="QGT84322.1"/>
    </source>
</evidence>
<evidence type="ECO:0000313" key="3">
    <source>
        <dbReference type="Proteomes" id="UP000423413"/>
    </source>
</evidence>
<name>A0AAE6QNB1_9PSED</name>
<dbReference type="Proteomes" id="UP000423413">
    <property type="component" value="Chromosome"/>
</dbReference>
<dbReference type="EMBL" id="CP046441">
    <property type="protein sequence ID" value="QGT84322.1"/>
    <property type="molecule type" value="Genomic_DNA"/>
</dbReference>
<feature type="domain" description="DUF7716" evidence="1">
    <location>
        <begin position="28"/>
        <end position="114"/>
    </location>
</feature>
<evidence type="ECO:0000259" key="1">
    <source>
        <dbReference type="Pfam" id="PF24832"/>
    </source>
</evidence>
<accession>A0AAE6QNB1</accession>
<reference evidence="2 3" key="1">
    <citation type="submission" date="2019-11" db="EMBL/GenBank/DDBJ databases">
        <title>Complete genome sequence of Pseudomonas syringae pv. coronafaciens isolate B19001 originated in imported oat cereal.</title>
        <authorList>
            <person name="Kim S.M."/>
            <person name="Lee B.C."/>
            <person name="Seo S.J."/>
            <person name="Lee J.E."/>
            <person name="Choi N.J."/>
            <person name="Park J.H."/>
        </authorList>
    </citation>
    <scope>NUCLEOTIDE SEQUENCE [LARGE SCALE GENOMIC DNA]</scope>
    <source>
        <strain evidence="2 3">B19001</strain>
    </source>
</reference>
<gene>
    <name evidence="2" type="ORF">GMO17_25840</name>
</gene>
<dbReference type="AlphaFoldDB" id="A0AAE6QNB1"/>
<dbReference type="Pfam" id="PF24832">
    <property type="entry name" value="DUF7716"/>
    <property type="match status" value="1"/>
</dbReference>
<dbReference type="RefSeq" id="WP_024689728.1">
    <property type="nucleotide sequence ID" value="NZ_CP046441.1"/>
</dbReference>
<proteinExistence type="predicted"/>
<protein>
    <recommendedName>
        <fullName evidence="1">DUF7716 domain-containing protein</fullName>
    </recommendedName>
</protein>
<sequence>MKILNVGQPITVADLIGCIQSGATLKDDLCLYVNNDVDVITAETICYLDYYPEVVNDKEVYSEFVASKGLQLLYYGQQFNDVLMNVSSQKKTMELAVIIKALNYYLENDDFLDII</sequence>